<dbReference type="Proteomes" id="UP000521943">
    <property type="component" value="Unassembled WGS sequence"/>
</dbReference>
<protein>
    <submittedName>
        <fullName evidence="2">Uncharacterized protein</fullName>
    </submittedName>
</protein>
<evidence type="ECO:0000256" key="1">
    <source>
        <dbReference type="SAM" id="MobiDB-lite"/>
    </source>
</evidence>
<gene>
    <name evidence="2" type="ORF">DFP72DRAFT_1094196</name>
</gene>
<feature type="compositionally biased region" description="Acidic residues" evidence="1">
    <location>
        <begin position="419"/>
        <end position="447"/>
    </location>
</feature>
<feature type="compositionally biased region" description="Polar residues" evidence="1">
    <location>
        <begin position="1"/>
        <end position="12"/>
    </location>
</feature>
<dbReference type="EMBL" id="JACGCI010000012">
    <property type="protein sequence ID" value="KAF6760499.1"/>
    <property type="molecule type" value="Genomic_DNA"/>
</dbReference>
<accession>A0A8H6I9S6</accession>
<feature type="region of interest" description="Disordered" evidence="1">
    <location>
        <begin position="1"/>
        <end position="65"/>
    </location>
</feature>
<feature type="compositionally biased region" description="Basic and acidic residues" evidence="1">
    <location>
        <begin position="404"/>
        <end position="418"/>
    </location>
</feature>
<evidence type="ECO:0000313" key="3">
    <source>
        <dbReference type="Proteomes" id="UP000521943"/>
    </source>
</evidence>
<feature type="region of interest" description="Disordered" evidence="1">
    <location>
        <begin position="365"/>
        <end position="447"/>
    </location>
</feature>
<evidence type="ECO:0000313" key="2">
    <source>
        <dbReference type="EMBL" id="KAF6760499.1"/>
    </source>
</evidence>
<reference evidence="2 3" key="1">
    <citation type="submission" date="2020-07" db="EMBL/GenBank/DDBJ databases">
        <title>Comparative genomics of pyrophilous fungi reveals a link between fire events and developmental genes.</title>
        <authorList>
            <consortium name="DOE Joint Genome Institute"/>
            <person name="Steindorff A.S."/>
            <person name="Carver A."/>
            <person name="Calhoun S."/>
            <person name="Stillman K."/>
            <person name="Liu H."/>
            <person name="Lipzen A."/>
            <person name="Pangilinan J."/>
            <person name="Labutti K."/>
            <person name="Bruns T.D."/>
            <person name="Grigoriev I.V."/>
        </authorList>
    </citation>
    <scope>NUCLEOTIDE SEQUENCE [LARGE SCALE GENOMIC DNA]</scope>
    <source>
        <strain evidence="2 3">CBS 144469</strain>
    </source>
</reference>
<organism evidence="2 3">
    <name type="scientific">Ephemerocybe angulata</name>
    <dbReference type="NCBI Taxonomy" id="980116"/>
    <lineage>
        <taxon>Eukaryota</taxon>
        <taxon>Fungi</taxon>
        <taxon>Dikarya</taxon>
        <taxon>Basidiomycota</taxon>
        <taxon>Agaricomycotina</taxon>
        <taxon>Agaricomycetes</taxon>
        <taxon>Agaricomycetidae</taxon>
        <taxon>Agaricales</taxon>
        <taxon>Agaricineae</taxon>
        <taxon>Psathyrellaceae</taxon>
        <taxon>Ephemerocybe</taxon>
    </lineage>
</organism>
<proteinExistence type="predicted"/>
<feature type="compositionally biased region" description="Polar residues" evidence="1">
    <location>
        <begin position="376"/>
        <end position="392"/>
    </location>
</feature>
<sequence length="447" mass="49872">MSLVQSKQSKVPSTPEARGSSRKGSRRTSSPGSAEGTSFYKHTKKTKQRFLPSTPQSRAGTAREQRAMRKRILSYMYNKKLNEGYATCAISGLFSTNLNGQGLPEIAHMMPRHYTNPKVKALTDRLPQAAGSSTSSDGFPFDLTKWEYVLGYPYQGLNVDSGLNGMVLWVNVHRMLDQGMILILPIQDSVRKVKAMIQEHLGPEEKGKFQGNRESPYQLETNSAYNMREGQKDGWEYTAVKFLMEDPIALLYKDSKPTPNWTVGRNTPDWLGDNFWSTASPAFVFANFCDTIGRKIPNFHQRGSNEPAWYDDKDEDGKAKYEWTPEVQARLEEITELAIQVAKFQVPEGFLLKSPAKTLTAKNTGLQDAGKAPQQDAGNAPQQDAGKASQQDAGKASHGRTLRAKPDKRFQGELKRCEESDEDYASGSDDDDSDYDDSDDSDSSYTP</sequence>
<dbReference type="AlphaFoldDB" id="A0A8H6I9S6"/>
<name>A0A8H6I9S6_9AGAR</name>
<comment type="caution">
    <text evidence="2">The sequence shown here is derived from an EMBL/GenBank/DDBJ whole genome shotgun (WGS) entry which is preliminary data.</text>
</comment>
<keyword evidence="3" id="KW-1185">Reference proteome</keyword>
<dbReference type="OrthoDB" id="10666706at2759"/>